<feature type="transmembrane region" description="Helical" evidence="1">
    <location>
        <begin position="513"/>
        <end position="531"/>
    </location>
</feature>
<name>A0A2R5GDJ2_9STRA</name>
<feature type="transmembrane region" description="Helical" evidence="1">
    <location>
        <begin position="543"/>
        <end position="561"/>
    </location>
</feature>
<dbReference type="InParanoid" id="A0A2R5GDJ2"/>
<gene>
    <name evidence="2" type="ORF">FCC1311_048462</name>
</gene>
<feature type="transmembrane region" description="Helical" evidence="1">
    <location>
        <begin position="573"/>
        <end position="591"/>
    </location>
</feature>
<dbReference type="AlphaFoldDB" id="A0A2R5GDJ2"/>
<reference evidence="2 3" key="1">
    <citation type="submission" date="2017-12" db="EMBL/GenBank/DDBJ databases">
        <title>Sequencing, de novo assembly and annotation of complete genome of a new Thraustochytrid species, strain FCC1311.</title>
        <authorList>
            <person name="Sedici K."/>
            <person name="Godart F."/>
            <person name="Aiese Cigliano R."/>
            <person name="Sanseverino W."/>
            <person name="Barakat M."/>
            <person name="Ortet P."/>
            <person name="Marechal E."/>
            <person name="Cagnac O."/>
            <person name="Amato A."/>
        </authorList>
    </citation>
    <scope>NUCLEOTIDE SEQUENCE [LARGE SCALE GENOMIC DNA]</scope>
</reference>
<accession>A0A2R5GDJ2</accession>
<evidence type="ECO:0000256" key="1">
    <source>
        <dbReference type="SAM" id="Phobius"/>
    </source>
</evidence>
<keyword evidence="1" id="KW-0812">Transmembrane</keyword>
<evidence type="ECO:0000313" key="2">
    <source>
        <dbReference type="EMBL" id="GBG28625.1"/>
    </source>
</evidence>
<keyword evidence="3" id="KW-1185">Reference proteome</keyword>
<protein>
    <submittedName>
        <fullName evidence="2">Uncharacterized protein</fullName>
    </submittedName>
</protein>
<proteinExistence type="predicted"/>
<keyword evidence="1" id="KW-1133">Transmembrane helix</keyword>
<comment type="caution">
    <text evidence="2">The sequence shown here is derived from an EMBL/GenBank/DDBJ whole genome shotgun (WGS) entry which is preliminary data.</text>
</comment>
<dbReference type="Proteomes" id="UP000241890">
    <property type="component" value="Unassembled WGS sequence"/>
</dbReference>
<sequence length="597" mass="66223">MQGTAGMDFFKSLGAARNTSTYTLNHAVLREVRYHMRANATALSCQQIIERFLVRGVAVRGASKQFARFVELHMVPFFRGMVESFIAVGWCAYVLRRRKMASELGQETVLVPVVVPMEHARFELEANRTTHEFTMRCMQMDGMAQVRGVRFIFLNERQRYANDTLMCSPLSGILGELRYVEQMKKFAVQAEFVRTHPTIYLQGVNAPRGESSTASMTGAMHSGALAESHSNSISDALRAKVRGETVEEPLSDAQLFQRASTDIVSNIEFHAQQMDDFARGQNEQYYSLGLNYAPPHHHSLYVCPPGMQLAHRPDTPQPRTDQVEMDEHLSSKVLAAFGIPETIFAGNSRSARPRAQDRAVFNIMHINMFDATLENYRLAMRETFVRIYREIFKAEIDADRIIFRPPPLYEHYLQHLARQFDDISEGSKHITASKFSAGDYSSKIKEMRGELCAAVNAQLALVAASADWFAAEPNELAIGDCDACPAGNSFGLWEQFCGARPEDSGIDALETLAIARSLVLFAWVLAMVDALSCSALQLPRFALGIRCAAGILAGGAAILAHSKLSWTPRAGLVAAYAMPVLAVASAARACVFDDARR</sequence>
<keyword evidence="1" id="KW-0472">Membrane</keyword>
<organism evidence="2 3">
    <name type="scientific">Hondaea fermentalgiana</name>
    <dbReference type="NCBI Taxonomy" id="2315210"/>
    <lineage>
        <taxon>Eukaryota</taxon>
        <taxon>Sar</taxon>
        <taxon>Stramenopiles</taxon>
        <taxon>Bigyra</taxon>
        <taxon>Labyrinthulomycetes</taxon>
        <taxon>Thraustochytrida</taxon>
        <taxon>Thraustochytriidae</taxon>
        <taxon>Hondaea</taxon>
    </lineage>
</organism>
<evidence type="ECO:0000313" key="3">
    <source>
        <dbReference type="Proteomes" id="UP000241890"/>
    </source>
</evidence>
<dbReference type="EMBL" id="BEYU01000045">
    <property type="protein sequence ID" value="GBG28625.1"/>
    <property type="molecule type" value="Genomic_DNA"/>
</dbReference>